<accession>A0A023D1T0</accession>
<feature type="compositionally biased region" description="Pro residues" evidence="1">
    <location>
        <begin position="68"/>
        <end position="118"/>
    </location>
</feature>
<evidence type="ECO:0000313" key="4">
    <source>
        <dbReference type="Proteomes" id="UP000019760"/>
    </source>
</evidence>
<reference evidence="4" key="1">
    <citation type="journal article" date="2014" name="FEMS Microbiol. Lett.">
        <title>Draft Genomic DNA Sequence of the Facultatively Methylotrophic Bacterium Acidomonas methanolica type strain MB58.</title>
        <authorList>
            <person name="Higashiura N."/>
            <person name="Hadano H."/>
            <person name="Hirakawa H."/>
            <person name="Matsutani M."/>
            <person name="Takabe S."/>
            <person name="Matsushita K."/>
            <person name="Azuma Y."/>
        </authorList>
    </citation>
    <scope>NUCLEOTIDE SEQUENCE [LARGE SCALE GENOMIC DNA]</scope>
    <source>
        <strain evidence="4">MB58</strain>
    </source>
</reference>
<feature type="region of interest" description="Disordered" evidence="1">
    <location>
        <begin position="200"/>
        <end position="224"/>
    </location>
</feature>
<keyword evidence="2" id="KW-0472">Membrane</keyword>
<proteinExistence type="predicted"/>
<evidence type="ECO:0000256" key="1">
    <source>
        <dbReference type="SAM" id="MobiDB-lite"/>
    </source>
</evidence>
<sequence>MVRSRPSDQRRFRRALGASLAAHVLFVGWLLIRLPAVKPPEPPESPPIEMEFEKSGPPAHPHKAEKPAPTPSPAPAQVPKEAPPSPTPPLPQPVAEPPPPPPPPPPVPPPAESKPVPLPEMKLPPKVMDENAEPLRAAPVKPAPPSPSKAVTPPEPQTQKTDQLPETPQFSHITQPNKTKNAAPDSHSLLATLEKFRADQKQTHAPKARANPDQGGAPKGGGVPDGDITRALSAADQRMIGGSVRRCYSEDTAARDYASFSAHLIVTVDASGVARLARFAPDTQARASSDPVYRALAERARDAVLSPACAKLPIPARLLGQTHELKFLFRP</sequence>
<feature type="region of interest" description="Disordered" evidence="1">
    <location>
        <begin position="36"/>
        <end position="186"/>
    </location>
</feature>
<keyword evidence="2" id="KW-0812">Transmembrane</keyword>
<keyword evidence="2" id="KW-1133">Transmembrane helix</keyword>
<gene>
    <name evidence="3" type="ORF">Amme_005_149</name>
</gene>
<evidence type="ECO:0000313" key="3">
    <source>
        <dbReference type="EMBL" id="GAJ27761.1"/>
    </source>
</evidence>
<organism evidence="3 4">
    <name type="scientific">Acidomonas methanolica NBRC 104435</name>
    <dbReference type="NCBI Taxonomy" id="1231351"/>
    <lineage>
        <taxon>Bacteria</taxon>
        <taxon>Pseudomonadati</taxon>
        <taxon>Pseudomonadota</taxon>
        <taxon>Alphaproteobacteria</taxon>
        <taxon>Acetobacterales</taxon>
        <taxon>Acetobacteraceae</taxon>
        <taxon>Acidomonas</taxon>
    </lineage>
</organism>
<dbReference type="EMBL" id="BAND01000005">
    <property type="protein sequence ID" value="GAJ27761.1"/>
    <property type="molecule type" value="Genomic_DNA"/>
</dbReference>
<reference evidence="3 4" key="2">
    <citation type="journal article" date="2014" name="FEMS Microbiol. Lett.">
        <title>Draft genomic DNA sequence of the facultatively methylotrophic bacterium Acidomonas methanolica type strain MB58.</title>
        <authorList>
            <person name="Higashiura N."/>
            <person name="Hadano H."/>
            <person name="Hirakawa H."/>
            <person name="Matsutani M."/>
            <person name="Takabe S."/>
            <person name="Matsushita K."/>
            <person name="Azuma Y."/>
        </authorList>
    </citation>
    <scope>NUCLEOTIDE SEQUENCE [LARGE SCALE GENOMIC DNA]</scope>
    <source>
        <strain evidence="3 4">MB58</strain>
    </source>
</reference>
<keyword evidence="4" id="KW-1185">Reference proteome</keyword>
<dbReference type="Proteomes" id="UP000019760">
    <property type="component" value="Unassembled WGS sequence"/>
</dbReference>
<feature type="transmembrane region" description="Helical" evidence="2">
    <location>
        <begin position="12"/>
        <end position="32"/>
    </location>
</feature>
<evidence type="ECO:0000256" key="2">
    <source>
        <dbReference type="SAM" id="Phobius"/>
    </source>
</evidence>
<feature type="compositionally biased region" description="Polar residues" evidence="1">
    <location>
        <begin position="157"/>
        <end position="180"/>
    </location>
</feature>
<feature type="compositionally biased region" description="Pro residues" evidence="1">
    <location>
        <begin position="37"/>
        <end position="46"/>
    </location>
</feature>
<dbReference type="AlphaFoldDB" id="A0A023D1T0"/>
<dbReference type="PRINTS" id="PR01217">
    <property type="entry name" value="PRICHEXTENSN"/>
</dbReference>
<dbReference type="RefSeq" id="WP_042055469.1">
    <property type="nucleotide sequence ID" value="NZ_BAND01000005.1"/>
</dbReference>
<name>A0A023D1T0_ACIMT</name>
<comment type="caution">
    <text evidence="3">The sequence shown here is derived from an EMBL/GenBank/DDBJ whole genome shotgun (WGS) entry which is preliminary data.</text>
</comment>
<dbReference type="OrthoDB" id="7272910at2"/>
<protein>
    <submittedName>
        <fullName evidence="3">TonB periplasmic protein</fullName>
    </submittedName>
</protein>